<keyword evidence="9" id="KW-1185">Reference proteome</keyword>
<sequence length="483" mass="54774">MNQTMPNWLYQRSLLTPDRQAVQYEDQVLTFKQLYGQSVQRAEKLANLGVRKSNHIGVYMTNSLDMVLNIHALFHLGAVVVFLNTKLSARELQYQIEDSKLQFVIMDDHFEEVLSFLSNQKKISMSKVYDLDLLKNTMNAREVVLSNVATMMYTSGTTGRPKAVLQTYENHWWSAVGSALNLGLDHRDCWLVTVPLFHISGLSILIRSMIYGIKIIVHDKFDPVLTNAAIMNEKVTIISVVNTMLQLMIEDLKEVYPPSFRCMLVGGGPVDDFLLEQCKKREIPVYQTYGMTETCSQIATLSPESSMVKLGSAGKPLFPCQIKIMNDGKLCPANQVGEITVKGLNVTRGYYSGTTRAFHEGWFFTGDLGYLDEEGFLYVVDRRSDLIISGGENIYPVEIEQVLQSHPEVIEAGVVGEKHSIWGQVPVAFVVLESTVDTKVLQDFCYQRLAKYKIPKKIYVMDRLPRNATNKLLRHKLKDIQHD</sequence>
<dbReference type="InterPro" id="IPR025110">
    <property type="entry name" value="AMP-bd_C"/>
</dbReference>
<dbReference type="HAMAP" id="MF_00731">
    <property type="entry name" value="MenE"/>
    <property type="match status" value="1"/>
</dbReference>
<comment type="function">
    <text evidence="5">Converts 2-succinylbenzoate (OSB) to 2-succinylbenzoyl-CoA (OSB-CoA).</text>
</comment>
<dbReference type="Proteomes" id="UP001197974">
    <property type="component" value="Chromosome"/>
</dbReference>
<dbReference type="SUPFAM" id="SSF56801">
    <property type="entry name" value="Acetyl-CoA synthetase-like"/>
    <property type="match status" value="1"/>
</dbReference>
<dbReference type="PANTHER" id="PTHR43767">
    <property type="entry name" value="LONG-CHAIN-FATTY-ACID--COA LIGASE"/>
    <property type="match status" value="1"/>
</dbReference>
<evidence type="ECO:0000256" key="1">
    <source>
        <dbReference type="ARBA" id="ARBA00022428"/>
    </source>
</evidence>
<dbReference type="InterPro" id="IPR050237">
    <property type="entry name" value="ATP-dep_AMP-bd_enzyme"/>
</dbReference>
<dbReference type="InterPro" id="IPR000873">
    <property type="entry name" value="AMP-dep_synth/lig_dom"/>
</dbReference>
<keyword evidence="2 5" id="KW-0436">Ligase</keyword>
<comment type="pathway">
    <text evidence="5">Quinol/quinone metabolism; 1,4-dihydroxy-2-naphthoate biosynthesis; 1,4-dihydroxy-2-naphthoate from chorismate: step 5/7.</text>
</comment>
<dbReference type="GO" id="GO:0008756">
    <property type="term" value="F:o-succinylbenzoate-CoA ligase activity"/>
    <property type="evidence" value="ECO:0007669"/>
    <property type="project" value="UniProtKB-EC"/>
</dbReference>
<dbReference type="InterPro" id="IPR042099">
    <property type="entry name" value="ANL_N_sf"/>
</dbReference>
<dbReference type="Pfam" id="PF00501">
    <property type="entry name" value="AMP-binding"/>
    <property type="match status" value="1"/>
</dbReference>
<keyword evidence="1 5" id="KW-0474">Menaquinone biosynthesis</keyword>
<accession>A0ABY9JP64</accession>
<evidence type="ECO:0000313" key="9">
    <source>
        <dbReference type="Proteomes" id="UP001197974"/>
    </source>
</evidence>
<proteinExistence type="inferred from homology"/>
<dbReference type="NCBIfam" id="TIGR01923">
    <property type="entry name" value="menE"/>
    <property type="match status" value="1"/>
</dbReference>
<evidence type="ECO:0000256" key="2">
    <source>
        <dbReference type="ARBA" id="ARBA00022598"/>
    </source>
</evidence>
<dbReference type="RefSeq" id="WP_226539081.1">
    <property type="nucleotide sequence ID" value="NZ_CP129013.1"/>
</dbReference>
<name>A0ABY9JP64_9BACI</name>
<gene>
    <name evidence="5" type="primary">menE</name>
    <name evidence="8" type="ORF">LC087_09465</name>
</gene>
<dbReference type="Gene3D" id="3.30.300.30">
    <property type="match status" value="1"/>
</dbReference>
<dbReference type="Pfam" id="PF13193">
    <property type="entry name" value="AMP-binding_C"/>
    <property type="match status" value="1"/>
</dbReference>
<dbReference type="InterPro" id="IPR045851">
    <property type="entry name" value="AMP-bd_C_sf"/>
</dbReference>
<dbReference type="InterPro" id="IPR020845">
    <property type="entry name" value="AMP-binding_CS"/>
</dbReference>
<dbReference type="CDD" id="cd05912">
    <property type="entry name" value="OSB_CoA_lg"/>
    <property type="match status" value="1"/>
</dbReference>
<evidence type="ECO:0000256" key="4">
    <source>
        <dbReference type="ARBA" id="ARBA00022840"/>
    </source>
</evidence>
<dbReference type="EC" id="6.2.1.26" evidence="5"/>
<evidence type="ECO:0000256" key="5">
    <source>
        <dbReference type="HAMAP-Rule" id="MF_00731"/>
    </source>
</evidence>
<evidence type="ECO:0000256" key="3">
    <source>
        <dbReference type="ARBA" id="ARBA00022741"/>
    </source>
</evidence>
<protein>
    <recommendedName>
        <fullName evidence="5">2-succinylbenzoate--CoA ligase</fullName>
        <ecNumber evidence="5">6.2.1.26</ecNumber>
    </recommendedName>
    <alternativeName>
        <fullName evidence="5">o-succinylbenzoyl-CoA synthetase</fullName>
        <shortName evidence="5">OSB-CoA synthetase</shortName>
    </alternativeName>
</protein>
<keyword evidence="4 5" id="KW-0067">ATP-binding</keyword>
<dbReference type="EMBL" id="CP129013">
    <property type="protein sequence ID" value="WLR41197.1"/>
    <property type="molecule type" value="Genomic_DNA"/>
</dbReference>
<comment type="pathway">
    <text evidence="5">Quinol/quinone metabolism; menaquinone biosynthesis.</text>
</comment>
<comment type="similarity">
    <text evidence="5">Belongs to the ATP-dependent AMP-binding enzyme family. MenE subfamily.</text>
</comment>
<feature type="domain" description="AMP-dependent synthetase/ligase" evidence="6">
    <location>
        <begin position="16"/>
        <end position="351"/>
    </location>
</feature>
<feature type="domain" description="AMP-binding enzyme C-terminal" evidence="7">
    <location>
        <begin position="398"/>
        <end position="471"/>
    </location>
</feature>
<keyword evidence="3 5" id="KW-0547">Nucleotide-binding</keyword>
<evidence type="ECO:0000259" key="6">
    <source>
        <dbReference type="Pfam" id="PF00501"/>
    </source>
</evidence>
<organism evidence="8 9">
    <name type="scientific">Bacillus carboniphilus</name>
    <dbReference type="NCBI Taxonomy" id="86663"/>
    <lineage>
        <taxon>Bacteria</taxon>
        <taxon>Bacillati</taxon>
        <taxon>Bacillota</taxon>
        <taxon>Bacilli</taxon>
        <taxon>Bacillales</taxon>
        <taxon>Bacillaceae</taxon>
        <taxon>Bacillus</taxon>
    </lineage>
</organism>
<dbReference type="PROSITE" id="PS00455">
    <property type="entry name" value="AMP_BINDING"/>
    <property type="match status" value="1"/>
</dbReference>
<dbReference type="InterPro" id="IPR010192">
    <property type="entry name" value="MenE"/>
</dbReference>
<dbReference type="Gene3D" id="3.40.50.12780">
    <property type="entry name" value="N-terminal domain of ligase-like"/>
    <property type="match status" value="1"/>
</dbReference>
<dbReference type="PANTHER" id="PTHR43767:SF1">
    <property type="entry name" value="NONRIBOSOMAL PEPTIDE SYNTHASE PES1 (EUROFUNG)-RELATED"/>
    <property type="match status" value="1"/>
</dbReference>
<evidence type="ECO:0000313" key="8">
    <source>
        <dbReference type="EMBL" id="WLR41197.1"/>
    </source>
</evidence>
<comment type="catalytic activity">
    <reaction evidence="5">
        <text>2-succinylbenzoate + ATP + CoA = 2-succinylbenzoyl-CoA + AMP + diphosphate</text>
        <dbReference type="Rhea" id="RHEA:17009"/>
        <dbReference type="ChEBI" id="CHEBI:18325"/>
        <dbReference type="ChEBI" id="CHEBI:30616"/>
        <dbReference type="ChEBI" id="CHEBI:33019"/>
        <dbReference type="ChEBI" id="CHEBI:57287"/>
        <dbReference type="ChEBI" id="CHEBI:57364"/>
        <dbReference type="ChEBI" id="CHEBI:456215"/>
        <dbReference type="EC" id="6.2.1.26"/>
    </reaction>
</comment>
<dbReference type="NCBIfam" id="NF002966">
    <property type="entry name" value="PRK03640.1"/>
    <property type="match status" value="1"/>
</dbReference>
<evidence type="ECO:0000259" key="7">
    <source>
        <dbReference type="Pfam" id="PF13193"/>
    </source>
</evidence>
<reference evidence="8 9" key="1">
    <citation type="submission" date="2023-06" db="EMBL/GenBank/DDBJ databases">
        <title>Five Gram-positive bacteria isolated from mangrove sediments in Shenzhen, Guangdong, China.</title>
        <authorList>
            <person name="Yu S."/>
            <person name="Zheng W."/>
            <person name="Huang Y."/>
        </authorList>
    </citation>
    <scope>NUCLEOTIDE SEQUENCE [LARGE SCALE GENOMIC DNA]</scope>
    <source>
        <strain evidence="8 9">SaN35-3</strain>
    </source>
</reference>